<keyword evidence="5" id="KW-0408">Iron</keyword>
<keyword evidence="7" id="KW-1185">Reference proteome</keyword>
<reference evidence="6 7" key="1">
    <citation type="submission" date="2019-10" db="EMBL/GenBank/DDBJ databases">
        <title>Draft Genome Assembly of Rhodococcus zopfii DSM44189.</title>
        <authorList>
            <person name="Sutton J.M."/>
            <person name="Akob D.M."/>
            <person name="Bushman T.J."/>
        </authorList>
    </citation>
    <scope>NUCLEOTIDE SEQUENCE [LARGE SCALE GENOMIC DNA]</scope>
    <source>
        <strain evidence="6 7">DSM 44189</strain>
    </source>
</reference>
<keyword evidence="3 6" id="KW-0223">Dioxygenase</keyword>
<sequence>MPASVRPCTSVDLAAVARGIAGDPARWLPVVRFDAQERWYTRLTCTGKYEVWLLSWLPGQRTGIHDHGGSAGVFAVADGSLREIVVEDPRHGLLDGVTPTLSTAVFGVGRAREFGSRHVHEIVNDGDRPAVSVHVYAPALSSMHRYRLEDGVLRLTSSERAGADW</sequence>
<dbReference type="Proteomes" id="UP001275440">
    <property type="component" value="Unassembled WGS sequence"/>
</dbReference>
<organism evidence="6 7">
    <name type="scientific">Rhodococcus zopfii</name>
    <dbReference type="NCBI Taxonomy" id="43772"/>
    <lineage>
        <taxon>Bacteria</taxon>
        <taxon>Bacillati</taxon>
        <taxon>Actinomycetota</taxon>
        <taxon>Actinomycetes</taxon>
        <taxon>Mycobacteriales</taxon>
        <taxon>Nocardiaceae</taxon>
        <taxon>Rhodococcus</taxon>
    </lineage>
</organism>
<protein>
    <submittedName>
        <fullName evidence="6">Cysteine dioxygenase</fullName>
    </submittedName>
</protein>
<dbReference type="EMBL" id="WBMO01000005">
    <property type="protein sequence ID" value="MDV2478005.1"/>
    <property type="molecule type" value="Genomic_DNA"/>
</dbReference>
<evidence type="ECO:0000256" key="4">
    <source>
        <dbReference type="ARBA" id="ARBA00023002"/>
    </source>
</evidence>
<evidence type="ECO:0000256" key="3">
    <source>
        <dbReference type="ARBA" id="ARBA00022964"/>
    </source>
</evidence>
<dbReference type="InterPro" id="IPR010300">
    <property type="entry name" value="CDO_1"/>
</dbReference>
<dbReference type="GO" id="GO:0051213">
    <property type="term" value="F:dioxygenase activity"/>
    <property type="evidence" value="ECO:0007669"/>
    <property type="project" value="UniProtKB-KW"/>
</dbReference>
<dbReference type="PANTHER" id="PTHR12918">
    <property type="entry name" value="CYSTEINE DIOXYGENASE"/>
    <property type="match status" value="1"/>
</dbReference>
<proteinExistence type="inferred from homology"/>
<gene>
    <name evidence="6" type="ORF">F8M49_26130</name>
</gene>
<dbReference type="InterPro" id="IPR014710">
    <property type="entry name" value="RmlC-like_jellyroll"/>
</dbReference>
<dbReference type="PANTHER" id="PTHR12918:SF1">
    <property type="entry name" value="CYSTEINE DIOXYGENASE TYPE 1"/>
    <property type="match status" value="1"/>
</dbReference>
<dbReference type="Pfam" id="PF05995">
    <property type="entry name" value="CDO_I"/>
    <property type="match status" value="1"/>
</dbReference>
<comment type="similarity">
    <text evidence="1">Belongs to the cysteine dioxygenase family.</text>
</comment>
<dbReference type="Gene3D" id="2.60.120.10">
    <property type="entry name" value="Jelly Rolls"/>
    <property type="match status" value="1"/>
</dbReference>
<comment type="caution">
    <text evidence="6">The sequence shown here is derived from an EMBL/GenBank/DDBJ whole genome shotgun (WGS) entry which is preliminary data.</text>
</comment>
<evidence type="ECO:0000256" key="2">
    <source>
        <dbReference type="ARBA" id="ARBA00022723"/>
    </source>
</evidence>
<dbReference type="CDD" id="cd10548">
    <property type="entry name" value="cupin_CDO"/>
    <property type="match status" value="1"/>
</dbReference>
<keyword evidence="2" id="KW-0479">Metal-binding</keyword>
<accession>A0ABU3WVH7</accession>
<name>A0ABU3WVH7_9NOCA</name>
<evidence type="ECO:0000256" key="5">
    <source>
        <dbReference type="ARBA" id="ARBA00023004"/>
    </source>
</evidence>
<evidence type="ECO:0000313" key="6">
    <source>
        <dbReference type="EMBL" id="MDV2478005.1"/>
    </source>
</evidence>
<keyword evidence="4" id="KW-0560">Oxidoreductase</keyword>
<evidence type="ECO:0000256" key="1">
    <source>
        <dbReference type="ARBA" id="ARBA00006622"/>
    </source>
</evidence>
<dbReference type="SUPFAM" id="SSF51182">
    <property type="entry name" value="RmlC-like cupins"/>
    <property type="match status" value="1"/>
</dbReference>
<evidence type="ECO:0000313" key="7">
    <source>
        <dbReference type="Proteomes" id="UP001275440"/>
    </source>
</evidence>
<dbReference type="InterPro" id="IPR011051">
    <property type="entry name" value="RmlC_Cupin_sf"/>
</dbReference>